<dbReference type="SUPFAM" id="SSF161098">
    <property type="entry name" value="MetI-like"/>
    <property type="match status" value="1"/>
</dbReference>
<sequence length="287" mass="31351">MGRFPYVEMRRKSLASPLLKGLQLGVLIVLALVILLPLLWLVSTSLKGPAEEIFTSPPALLPAEPSLMAYWRLFADNPLGIYLLNSTVVSSLAVVANLLFCSLAAYPLARMRFAGRGLVLALVVATILIPFQVVMIPLYLLMVQLGLRNSLMALVIPQAATAFGLYLLRQSFLTVPVELEEAARIDGCSRLGEWWNVMIPAARADLITLAMFVFIGTWSDFLWPLVILDDPSLYTLPLGLQQLASSFSLDWRIVAAGSVVSILPVLALFILLQRFILPSSSGDAVKG</sequence>
<accession>A2C860</accession>
<dbReference type="CDD" id="cd06261">
    <property type="entry name" value="TM_PBP2"/>
    <property type="match status" value="1"/>
</dbReference>
<dbReference type="InterPro" id="IPR035906">
    <property type="entry name" value="MetI-like_sf"/>
</dbReference>
<proteinExistence type="inferred from homology"/>
<dbReference type="PANTHER" id="PTHR43744">
    <property type="entry name" value="ABC TRANSPORTER PERMEASE PROTEIN MG189-RELATED-RELATED"/>
    <property type="match status" value="1"/>
</dbReference>
<keyword evidence="2 7" id="KW-0813">Transport</keyword>
<organism evidence="9 10">
    <name type="scientific">Prochlorococcus marinus (strain MIT 9303)</name>
    <dbReference type="NCBI Taxonomy" id="59922"/>
    <lineage>
        <taxon>Bacteria</taxon>
        <taxon>Bacillati</taxon>
        <taxon>Cyanobacteriota</taxon>
        <taxon>Cyanophyceae</taxon>
        <taxon>Synechococcales</taxon>
        <taxon>Prochlorococcaceae</taxon>
        <taxon>Prochlorococcus</taxon>
    </lineage>
</organism>
<feature type="domain" description="ABC transmembrane type-1" evidence="8">
    <location>
        <begin position="83"/>
        <end position="272"/>
    </location>
</feature>
<dbReference type="GO" id="GO:0055085">
    <property type="term" value="P:transmembrane transport"/>
    <property type="evidence" value="ECO:0007669"/>
    <property type="project" value="InterPro"/>
</dbReference>
<dbReference type="KEGG" id="pmf:P9303_09191"/>
<dbReference type="Pfam" id="PF00528">
    <property type="entry name" value="BPD_transp_1"/>
    <property type="match status" value="1"/>
</dbReference>
<dbReference type="AlphaFoldDB" id="A2C860"/>
<keyword evidence="5 7" id="KW-1133">Transmembrane helix</keyword>
<dbReference type="STRING" id="59922.P9303_09191"/>
<keyword evidence="9" id="KW-0762">Sugar transport</keyword>
<dbReference type="EMBL" id="CP000554">
    <property type="protein sequence ID" value="ABM77670.1"/>
    <property type="molecule type" value="Genomic_DNA"/>
</dbReference>
<protein>
    <submittedName>
        <fullName evidence="9">ABC-type sugar transport system, permease component</fullName>
    </submittedName>
</protein>
<keyword evidence="3" id="KW-1003">Cell membrane</keyword>
<dbReference type="HOGENOM" id="CLU_016047_1_1_3"/>
<evidence type="ECO:0000256" key="4">
    <source>
        <dbReference type="ARBA" id="ARBA00022692"/>
    </source>
</evidence>
<feature type="transmembrane region" description="Helical" evidence="7">
    <location>
        <begin position="81"/>
        <end position="106"/>
    </location>
</feature>
<evidence type="ECO:0000256" key="6">
    <source>
        <dbReference type="ARBA" id="ARBA00023136"/>
    </source>
</evidence>
<reference evidence="9 10" key="1">
    <citation type="journal article" date="2007" name="PLoS Genet.">
        <title>Patterns and implications of gene gain and loss in the evolution of Prochlorococcus.</title>
        <authorList>
            <person name="Kettler G.C."/>
            <person name="Martiny A.C."/>
            <person name="Huang K."/>
            <person name="Zucker J."/>
            <person name="Coleman M.L."/>
            <person name="Rodrigue S."/>
            <person name="Chen F."/>
            <person name="Lapidus A."/>
            <person name="Ferriera S."/>
            <person name="Johnson J."/>
            <person name="Steglich C."/>
            <person name="Church G.M."/>
            <person name="Richardson P."/>
            <person name="Chisholm S.W."/>
        </authorList>
    </citation>
    <scope>NUCLEOTIDE SEQUENCE [LARGE SCALE GENOMIC DNA]</scope>
    <source>
        <strain evidence="9 10">MIT 9303</strain>
    </source>
</reference>
<evidence type="ECO:0000256" key="1">
    <source>
        <dbReference type="ARBA" id="ARBA00004651"/>
    </source>
</evidence>
<dbReference type="Gene3D" id="1.10.3720.10">
    <property type="entry name" value="MetI-like"/>
    <property type="match status" value="1"/>
</dbReference>
<feature type="transmembrane region" description="Helical" evidence="7">
    <location>
        <begin position="151"/>
        <end position="168"/>
    </location>
</feature>
<dbReference type="InterPro" id="IPR000515">
    <property type="entry name" value="MetI-like"/>
</dbReference>
<gene>
    <name evidence="9" type="ordered locus">P9303_09191</name>
</gene>
<evidence type="ECO:0000313" key="9">
    <source>
        <dbReference type="EMBL" id="ABM77670.1"/>
    </source>
</evidence>
<dbReference type="Proteomes" id="UP000002274">
    <property type="component" value="Chromosome"/>
</dbReference>
<feature type="transmembrane region" description="Helical" evidence="7">
    <location>
        <begin position="21"/>
        <end position="42"/>
    </location>
</feature>
<feature type="transmembrane region" description="Helical" evidence="7">
    <location>
        <begin position="253"/>
        <end position="272"/>
    </location>
</feature>
<evidence type="ECO:0000256" key="3">
    <source>
        <dbReference type="ARBA" id="ARBA00022475"/>
    </source>
</evidence>
<evidence type="ECO:0000259" key="8">
    <source>
        <dbReference type="PROSITE" id="PS50928"/>
    </source>
</evidence>
<dbReference type="PANTHER" id="PTHR43744:SF3">
    <property type="entry name" value="LACTOSE TRANSPORT SYSTEM PERMEASE PROTEIN LACG"/>
    <property type="match status" value="1"/>
</dbReference>
<keyword evidence="6 7" id="KW-0472">Membrane</keyword>
<evidence type="ECO:0000313" key="10">
    <source>
        <dbReference type="Proteomes" id="UP000002274"/>
    </source>
</evidence>
<feature type="transmembrane region" description="Helical" evidence="7">
    <location>
        <begin position="206"/>
        <end position="228"/>
    </location>
</feature>
<evidence type="ECO:0000256" key="5">
    <source>
        <dbReference type="ARBA" id="ARBA00022989"/>
    </source>
</evidence>
<feature type="transmembrane region" description="Helical" evidence="7">
    <location>
        <begin position="118"/>
        <end position="139"/>
    </location>
</feature>
<evidence type="ECO:0000256" key="2">
    <source>
        <dbReference type="ARBA" id="ARBA00022448"/>
    </source>
</evidence>
<evidence type="ECO:0000256" key="7">
    <source>
        <dbReference type="RuleBase" id="RU363032"/>
    </source>
</evidence>
<keyword evidence="4 7" id="KW-0812">Transmembrane</keyword>
<dbReference type="BioCyc" id="PMAR59922:G1G80-832-MONOMER"/>
<comment type="subcellular location">
    <subcellularLocation>
        <location evidence="1 7">Cell membrane</location>
        <topology evidence="1 7">Multi-pass membrane protein</topology>
    </subcellularLocation>
</comment>
<dbReference type="PROSITE" id="PS50928">
    <property type="entry name" value="ABC_TM1"/>
    <property type="match status" value="1"/>
</dbReference>
<dbReference type="GO" id="GO:0005886">
    <property type="term" value="C:plasma membrane"/>
    <property type="evidence" value="ECO:0007669"/>
    <property type="project" value="UniProtKB-SubCell"/>
</dbReference>
<name>A2C860_PROM3</name>
<comment type="similarity">
    <text evidence="7">Belongs to the binding-protein-dependent transport system permease family.</text>
</comment>